<organism evidence="4 5">
    <name type="scientific">Conexibacter stalactiti</name>
    <dbReference type="NCBI Taxonomy" id="1940611"/>
    <lineage>
        <taxon>Bacteria</taxon>
        <taxon>Bacillati</taxon>
        <taxon>Actinomycetota</taxon>
        <taxon>Thermoleophilia</taxon>
        <taxon>Solirubrobacterales</taxon>
        <taxon>Conexibacteraceae</taxon>
        <taxon>Conexibacter</taxon>
    </lineage>
</organism>
<name>A0ABU4I0G8_9ACTN</name>
<reference evidence="5" key="1">
    <citation type="submission" date="2023-07" db="EMBL/GenBank/DDBJ databases">
        <title>Conexibacter stalactiti sp. nov., isolated from stalactites in a lava cave and emended description of the genus Conexibacter.</title>
        <authorList>
            <person name="Lee S.D."/>
        </authorList>
    </citation>
    <scope>NUCLEOTIDE SEQUENCE [LARGE SCALE GENOMIC DNA]</scope>
    <source>
        <strain evidence="5">KCTC 39840</strain>
    </source>
</reference>
<dbReference type="InterPro" id="IPR000362">
    <property type="entry name" value="Fumarate_lyase_fam"/>
</dbReference>
<dbReference type="InterPro" id="IPR024083">
    <property type="entry name" value="Fumarase/histidase_N"/>
</dbReference>
<evidence type="ECO:0000313" key="5">
    <source>
        <dbReference type="Proteomes" id="UP001284601"/>
    </source>
</evidence>
<evidence type="ECO:0000256" key="1">
    <source>
        <dbReference type="ARBA" id="ARBA00023239"/>
    </source>
</evidence>
<dbReference type="InterPro" id="IPR022761">
    <property type="entry name" value="Fumarate_lyase_N"/>
</dbReference>
<dbReference type="GO" id="GO:0016829">
    <property type="term" value="F:lyase activity"/>
    <property type="evidence" value="ECO:0007669"/>
    <property type="project" value="UniProtKB-KW"/>
</dbReference>
<dbReference type="Gene3D" id="1.10.275.10">
    <property type="entry name" value="Fumarase/aspartase (N-terminal domain)"/>
    <property type="match status" value="1"/>
</dbReference>
<dbReference type="PANTHER" id="PTHR43172">
    <property type="entry name" value="ADENYLOSUCCINATE LYASE"/>
    <property type="match status" value="1"/>
</dbReference>
<dbReference type="Pfam" id="PF00206">
    <property type="entry name" value="Lyase_1"/>
    <property type="match status" value="1"/>
</dbReference>
<dbReference type="Gene3D" id="1.20.200.10">
    <property type="entry name" value="Fumarase/aspartase (Central domain)"/>
    <property type="match status" value="1"/>
</dbReference>
<keyword evidence="5" id="KW-1185">Reference proteome</keyword>
<evidence type="ECO:0000313" key="4">
    <source>
        <dbReference type="EMBL" id="MDW5598649.1"/>
    </source>
</evidence>
<gene>
    <name evidence="4" type="ORF">R7226_30085</name>
</gene>
<reference evidence="4 5" key="2">
    <citation type="submission" date="2023-10" db="EMBL/GenBank/DDBJ databases">
        <authorList>
            <person name="Han X.F."/>
        </authorList>
    </citation>
    <scope>NUCLEOTIDE SEQUENCE [LARGE SCALE GENOMIC DNA]</scope>
    <source>
        <strain evidence="4 5">KCTC 39840</strain>
    </source>
</reference>
<sequence length="395" mass="39748">MLFDGTYARGAAAQAVTDAGWLRALLDVEAGLARAGAVTAIVPADAAERIAAACVPERFELAALARDAGEHATVVVPLVRALKEAVGAADAGFVHAGATSQDVLDSAAMLLARRALEPLLADARAAAAAAARLAAAHRDTPMTGRTLLQQALPTTFGLRAAGWTSALDAARGDVAAVVTERLAVQLGGPVGTGSPALTAALARELGLVEPLLPWHTDRGRVVVLAAALGALSGSCAKVARDVTLLSQQEVGELREGGGAQRGGSSAMAHKRNPVAAVSVLACAARVPGLVATLLAGMAQEHERAAGAWQAEWGTLSELLALTGSAVAWARDLLEGLEVDPARMRDNLARLAAAGVAEAADPAAHVGAAAELVERVLSARGASASAAASAAREVAR</sequence>
<proteinExistence type="inferred from homology"/>
<evidence type="ECO:0000259" key="3">
    <source>
        <dbReference type="Pfam" id="PF00206"/>
    </source>
</evidence>
<dbReference type="InterPro" id="IPR020557">
    <property type="entry name" value="Fumarate_lyase_CS"/>
</dbReference>
<dbReference type="SUPFAM" id="SSF48557">
    <property type="entry name" value="L-aspartase-like"/>
    <property type="match status" value="1"/>
</dbReference>
<dbReference type="Proteomes" id="UP001284601">
    <property type="component" value="Unassembled WGS sequence"/>
</dbReference>
<comment type="similarity">
    <text evidence="2">Belongs to the class-II fumarase/aspartase family.</text>
</comment>
<protein>
    <submittedName>
        <fullName evidence="4">Lyase family protein</fullName>
    </submittedName>
</protein>
<accession>A0ABU4I0G8</accession>
<dbReference type="RefSeq" id="WP_318601190.1">
    <property type="nucleotide sequence ID" value="NZ_JAWSTH010000161.1"/>
</dbReference>
<comment type="caution">
    <text evidence="4">The sequence shown here is derived from an EMBL/GenBank/DDBJ whole genome shotgun (WGS) entry which is preliminary data.</text>
</comment>
<keyword evidence="1 4" id="KW-0456">Lyase</keyword>
<dbReference type="InterPro" id="IPR008948">
    <property type="entry name" value="L-Aspartase-like"/>
</dbReference>
<dbReference type="PANTHER" id="PTHR43172:SF2">
    <property type="entry name" value="ADENYLOSUCCINATE LYASE C-TERMINAL DOMAIN-CONTAINING PROTEIN"/>
    <property type="match status" value="1"/>
</dbReference>
<dbReference type="EMBL" id="JAWSTH010000161">
    <property type="protein sequence ID" value="MDW5598649.1"/>
    <property type="molecule type" value="Genomic_DNA"/>
</dbReference>
<evidence type="ECO:0000256" key="2">
    <source>
        <dbReference type="ARBA" id="ARBA00034772"/>
    </source>
</evidence>
<dbReference type="PRINTS" id="PR00149">
    <property type="entry name" value="FUMRATELYASE"/>
</dbReference>
<dbReference type="PROSITE" id="PS00163">
    <property type="entry name" value="FUMARATE_LYASES"/>
    <property type="match status" value="1"/>
</dbReference>
<feature type="domain" description="Fumarate lyase N-terminal" evidence="3">
    <location>
        <begin position="45"/>
        <end position="288"/>
    </location>
</feature>